<dbReference type="InterPro" id="IPR021848">
    <property type="entry name" value="HODM_asu-like"/>
</dbReference>
<accession>A0ABR1M113</accession>
<dbReference type="Proteomes" id="UP001360953">
    <property type="component" value="Unassembled WGS sequence"/>
</dbReference>
<name>A0ABR1M113_9PEZI</name>
<protein>
    <submittedName>
        <fullName evidence="1">Uncharacterized protein</fullName>
    </submittedName>
</protein>
<keyword evidence="2" id="KW-1185">Reference proteome</keyword>
<evidence type="ECO:0000313" key="1">
    <source>
        <dbReference type="EMBL" id="KAK7541160.1"/>
    </source>
</evidence>
<dbReference type="RefSeq" id="XP_066658091.1">
    <property type="nucleotide sequence ID" value="XM_066799571.1"/>
</dbReference>
<proteinExistence type="predicted"/>
<comment type="caution">
    <text evidence="1">The sequence shown here is derived from an EMBL/GenBank/DDBJ whole genome shotgun (WGS) entry which is preliminary data.</text>
</comment>
<dbReference type="Pfam" id="PF11927">
    <property type="entry name" value="HODM_asu-like"/>
    <property type="match status" value="1"/>
</dbReference>
<reference evidence="1 2" key="1">
    <citation type="submission" date="2024-04" db="EMBL/GenBank/DDBJ databases">
        <title>Phyllosticta paracitricarpa is synonymous to the EU quarantine fungus P. citricarpa based on phylogenomic analyses.</title>
        <authorList>
            <consortium name="Lawrence Berkeley National Laboratory"/>
            <person name="Van ingen-buijs V.A."/>
            <person name="Van westerhoven A.C."/>
            <person name="Haridas S."/>
            <person name="Skiadas P."/>
            <person name="Martin F."/>
            <person name="Groenewald J.Z."/>
            <person name="Crous P.W."/>
            <person name="Seidl M.F."/>
        </authorList>
    </citation>
    <scope>NUCLEOTIDE SEQUENCE [LARGE SCALE GENOMIC DNA]</scope>
    <source>
        <strain evidence="1 2">CPC 17464</strain>
    </source>
</reference>
<dbReference type="GeneID" id="92032477"/>
<organism evidence="1 2">
    <name type="scientific">Phyllosticta citribraziliensis</name>
    <dbReference type="NCBI Taxonomy" id="989973"/>
    <lineage>
        <taxon>Eukaryota</taxon>
        <taxon>Fungi</taxon>
        <taxon>Dikarya</taxon>
        <taxon>Ascomycota</taxon>
        <taxon>Pezizomycotina</taxon>
        <taxon>Dothideomycetes</taxon>
        <taxon>Dothideomycetes incertae sedis</taxon>
        <taxon>Botryosphaeriales</taxon>
        <taxon>Phyllostictaceae</taxon>
        <taxon>Phyllosticta</taxon>
    </lineage>
</organism>
<dbReference type="EMBL" id="JBBPEH010000003">
    <property type="protein sequence ID" value="KAK7541160.1"/>
    <property type="molecule type" value="Genomic_DNA"/>
</dbReference>
<evidence type="ECO:0000313" key="2">
    <source>
        <dbReference type="Proteomes" id="UP001360953"/>
    </source>
</evidence>
<sequence>MLLALPSQVLSQYASAATLLSVTALLFLIADAIWKRSAQRSSFASTGGTSVGKTSSFYGARDAAPIDVTQTTPYKSASFDPTTEKPEQWWLDDYISDRVYATTMALRSLPPHDWLRIDSNYAARMAHKRNVLEASSSGTLGYEALCCEEGGAEACEELLGLLVEYLPRRFPRIWTLEQQEGQRRMKNLSTGETSLVDRPYGGRSALEVIGRITEEDLAILLPGGEGKSADGLEQEYVLKAAVSAFPAGFDIKEKMNQPLTSIHDPVPAYKERLRKAMNKFFSNFGPDKLMMRVNWSINDKEEFFLVDGGHLYEGDDGIVDESVDINQVHLRIERQVLRRLPKTGAMCMLTKTYLHRLVDIAEYPGFAARLGGLLHKLPEKLAFYKRRPVWGKVVLQYLDEMAQRHPQVSGPQHSGSQKE</sequence>
<gene>
    <name evidence="1" type="ORF">J3D65DRAFT_617674</name>
</gene>